<comment type="caution">
    <text evidence="2">The sequence shown here is derived from an EMBL/GenBank/DDBJ whole genome shotgun (WGS) entry which is preliminary data.</text>
</comment>
<keyword evidence="3" id="KW-1185">Reference proteome</keyword>
<dbReference type="SUPFAM" id="SSF52540">
    <property type="entry name" value="P-loop containing nucleoside triphosphate hydrolases"/>
    <property type="match status" value="1"/>
</dbReference>
<keyword evidence="1" id="KW-0732">Signal</keyword>
<evidence type="ECO:0008006" key="4">
    <source>
        <dbReference type="Google" id="ProtNLM"/>
    </source>
</evidence>
<sequence>MRSLLLHLWSITALPFSEKYADLSPDDLSRVAVELFAGRLNCSASGHEEHVLDALRHYNAVPNSCFAAGLGRVLCCTTPKASPCFQSVSEFDDNCCAEEDACLVAFEAVASKADQFSSCEEFLHCAGAIFLPCLTWTLEADRIFEDTFVPRLLLSGHRCFSLHFFSKSSSQSEPVLGEDFWLLGLCTPAACSAESIRTNAAEIMHDIHLPSITGMRAIDINDLKHVAVNELVHWAQLRIDFAIVGPPNAGTSSLQKTLSKHPNIRFIDGIHELSVPSSWHRSIELWGWQCTAPKLLPKHWAEDHLIEVMSGKGSTSSPAIVGFRNPKFIYSKQCLQNLKSIPGIKIITMWRDPIDWMWSSLSRAYEGFDTSPEDFRRAWHQLADTDKEVVAMSRAGGGGYDCYIILLLLILLLRLLPPYATSRAFAQFGPGDPWNGVEITTAAVNLPTLP</sequence>
<proteinExistence type="predicted"/>
<evidence type="ECO:0000313" key="2">
    <source>
        <dbReference type="EMBL" id="CAK9047641.1"/>
    </source>
</evidence>
<dbReference type="Proteomes" id="UP001642484">
    <property type="component" value="Unassembled WGS sequence"/>
</dbReference>
<accession>A0ABP0M822</accession>
<dbReference type="Gene3D" id="3.40.50.300">
    <property type="entry name" value="P-loop containing nucleotide triphosphate hydrolases"/>
    <property type="match status" value="1"/>
</dbReference>
<evidence type="ECO:0000256" key="1">
    <source>
        <dbReference type="SAM" id="SignalP"/>
    </source>
</evidence>
<dbReference type="EMBL" id="CAXAMN010016224">
    <property type="protein sequence ID" value="CAK9047641.1"/>
    <property type="molecule type" value="Genomic_DNA"/>
</dbReference>
<reference evidence="2 3" key="1">
    <citation type="submission" date="2024-02" db="EMBL/GenBank/DDBJ databases">
        <authorList>
            <person name="Chen Y."/>
            <person name="Shah S."/>
            <person name="Dougan E. K."/>
            <person name="Thang M."/>
            <person name="Chan C."/>
        </authorList>
    </citation>
    <scope>NUCLEOTIDE SEQUENCE [LARGE SCALE GENOMIC DNA]</scope>
</reference>
<evidence type="ECO:0000313" key="3">
    <source>
        <dbReference type="Proteomes" id="UP001642484"/>
    </source>
</evidence>
<organism evidence="2 3">
    <name type="scientific">Durusdinium trenchii</name>
    <dbReference type="NCBI Taxonomy" id="1381693"/>
    <lineage>
        <taxon>Eukaryota</taxon>
        <taxon>Sar</taxon>
        <taxon>Alveolata</taxon>
        <taxon>Dinophyceae</taxon>
        <taxon>Suessiales</taxon>
        <taxon>Symbiodiniaceae</taxon>
        <taxon>Durusdinium</taxon>
    </lineage>
</organism>
<feature type="signal peptide" evidence="1">
    <location>
        <begin position="1"/>
        <end position="21"/>
    </location>
</feature>
<name>A0ABP0M822_9DINO</name>
<protein>
    <recommendedName>
        <fullName evidence="4">Sulfotransferase</fullName>
    </recommendedName>
</protein>
<dbReference type="InterPro" id="IPR027417">
    <property type="entry name" value="P-loop_NTPase"/>
</dbReference>
<gene>
    <name evidence="2" type="ORF">CCMP2556_LOCUS24617</name>
</gene>
<feature type="chain" id="PRO_5046886455" description="Sulfotransferase" evidence="1">
    <location>
        <begin position="22"/>
        <end position="450"/>
    </location>
</feature>